<dbReference type="RefSeq" id="WP_045882229.1">
    <property type="nucleotide sequence ID" value="NZ_CP011110.1"/>
</dbReference>
<dbReference type="PANTHER" id="PTHR23514:SF13">
    <property type="entry name" value="INNER MEMBRANE PROTEIN YBJJ"/>
    <property type="match status" value="1"/>
</dbReference>
<keyword evidence="2 5" id="KW-0812">Transmembrane</keyword>
<feature type="transmembrane region" description="Helical" evidence="5">
    <location>
        <begin position="172"/>
        <end position="190"/>
    </location>
</feature>
<protein>
    <submittedName>
        <fullName evidence="7">MFS transporter</fullName>
    </submittedName>
</protein>
<feature type="transmembrane region" description="Helical" evidence="5">
    <location>
        <begin position="55"/>
        <end position="78"/>
    </location>
</feature>
<dbReference type="InterPro" id="IPR051788">
    <property type="entry name" value="MFS_Transporter"/>
</dbReference>
<dbReference type="Proteomes" id="UP000032748">
    <property type="component" value="Chromosome"/>
</dbReference>
<feature type="transmembrane region" description="Helical" evidence="5">
    <location>
        <begin position="245"/>
        <end position="266"/>
    </location>
</feature>
<organism evidence="7 8">
    <name type="scientific">Pseudomonas chlororaphis</name>
    <dbReference type="NCBI Taxonomy" id="587753"/>
    <lineage>
        <taxon>Bacteria</taxon>
        <taxon>Pseudomonadati</taxon>
        <taxon>Pseudomonadota</taxon>
        <taxon>Gammaproteobacteria</taxon>
        <taxon>Pseudomonadales</taxon>
        <taxon>Pseudomonadaceae</taxon>
        <taxon>Pseudomonas</taxon>
    </lineage>
</organism>
<dbReference type="KEGG" id="pcz:PCL1606_22160"/>
<evidence type="ECO:0000256" key="2">
    <source>
        <dbReference type="ARBA" id="ARBA00022692"/>
    </source>
</evidence>
<dbReference type="PATRIC" id="fig|587753.10.peg.2213"/>
<dbReference type="InterPro" id="IPR020846">
    <property type="entry name" value="MFS_dom"/>
</dbReference>
<dbReference type="OrthoDB" id="9810941at2"/>
<evidence type="ECO:0000256" key="1">
    <source>
        <dbReference type="ARBA" id="ARBA00004141"/>
    </source>
</evidence>
<feature type="transmembrane region" description="Helical" evidence="5">
    <location>
        <begin position="278"/>
        <end position="299"/>
    </location>
</feature>
<dbReference type="Pfam" id="PF07690">
    <property type="entry name" value="MFS_1"/>
    <property type="match status" value="1"/>
</dbReference>
<dbReference type="GO" id="GO:0022857">
    <property type="term" value="F:transmembrane transporter activity"/>
    <property type="evidence" value="ECO:0007669"/>
    <property type="project" value="InterPro"/>
</dbReference>
<feature type="transmembrane region" description="Helical" evidence="5">
    <location>
        <begin position="85"/>
        <end position="103"/>
    </location>
</feature>
<proteinExistence type="predicted"/>
<reference evidence="7 8" key="1">
    <citation type="journal article" date="2015" name="Mol. Plant Microbe Interact.">
        <title>Comparative Genomic Analysis of Pseudomonas chlororaphis PCL1606 Reveals New Insight into Antifungal Compounds Involved in Biocontrol.</title>
        <authorList>
            <person name="Calderon C.E."/>
            <person name="Ramos C."/>
            <person name="de Vicente A."/>
            <person name="Cazorla F.M."/>
        </authorList>
    </citation>
    <scope>NUCLEOTIDE SEQUENCE [LARGE SCALE GENOMIC DNA]</scope>
    <source>
        <strain evidence="7 8">PCL1606</strain>
    </source>
</reference>
<feature type="transmembrane region" description="Helical" evidence="5">
    <location>
        <begin position="336"/>
        <end position="357"/>
    </location>
</feature>
<feature type="transmembrane region" description="Helical" evidence="5">
    <location>
        <begin position="109"/>
        <end position="134"/>
    </location>
</feature>
<dbReference type="GO" id="GO:0016020">
    <property type="term" value="C:membrane"/>
    <property type="evidence" value="ECO:0007669"/>
    <property type="project" value="UniProtKB-SubCell"/>
</dbReference>
<feature type="transmembrane region" description="Helical" evidence="5">
    <location>
        <begin position="202"/>
        <end position="225"/>
    </location>
</feature>
<dbReference type="EMBL" id="CP011110">
    <property type="protein sequence ID" value="AKA23669.1"/>
    <property type="molecule type" value="Genomic_DNA"/>
</dbReference>
<keyword evidence="4 5" id="KW-0472">Membrane</keyword>
<feature type="transmembrane region" description="Helical" evidence="5">
    <location>
        <begin position="21"/>
        <end position="43"/>
    </location>
</feature>
<dbReference type="AlphaFoldDB" id="A0A0D5XY93"/>
<dbReference type="SUPFAM" id="SSF103473">
    <property type="entry name" value="MFS general substrate transporter"/>
    <property type="match status" value="1"/>
</dbReference>
<accession>A0A0D5XY93</accession>
<dbReference type="InterPro" id="IPR036259">
    <property type="entry name" value="MFS_trans_sf"/>
</dbReference>
<dbReference type="PROSITE" id="PS50850">
    <property type="entry name" value="MFS"/>
    <property type="match status" value="1"/>
</dbReference>
<evidence type="ECO:0000256" key="4">
    <source>
        <dbReference type="ARBA" id="ARBA00023136"/>
    </source>
</evidence>
<evidence type="ECO:0000256" key="5">
    <source>
        <dbReference type="SAM" id="Phobius"/>
    </source>
</evidence>
<feature type="transmembrane region" description="Helical" evidence="5">
    <location>
        <begin position="146"/>
        <end position="166"/>
    </location>
</feature>
<dbReference type="InterPro" id="IPR011701">
    <property type="entry name" value="MFS"/>
</dbReference>
<gene>
    <name evidence="7" type="ORF">PCL1606_22160</name>
</gene>
<name>A0A0D5XY93_9PSED</name>
<feature type="domain" description="Major facilitator superfamily (MFS) profile" evidence="6">
    <location>
        <begin position="19"/>
        <end position="386"/>
    </location>
</feature>
<keyword evidence="3 5" id="KW-1133">Transmembrane helix</keyword>
<feature type="transmembrane region" description="Helical" evidence="5">
    <location>
        <begin position="363"/>
        <end position="384"/>
    </location>
</feature>
<sequence>MTAQNTHTSPQQLSPGRPEQMATRIAFFIAGFGIAAWAPLVPYAKARAGLDEGTLGLLLLCLGVGSILAMPIAGVLAGRFGCRRVMAAGSLLICLALPLLATVSTLPLLVAGLFLFGAGLGTVDSTVNLQAVIVERASGRPMMSGFHGLFSLGGIVGAAGVSALLGLGLSPLGATLVVVALLLVALFKAAPHMLPYASRSSGPAFAVPHGVVLFIGCLCFVVFLAEGAVLDWSAVFLSAERQVDAAYAGLGYAAFALTMTAGRLTGDAIVHKLGARRVIVGGGALAAAGLLLATLAPAWEAALVGYALVGAGCSNIVPVLYTAVGKQTVMPEAIAVPAITTLGYAGILAGPAVIGFVAHASSLSIAFGLIALMLIGVAASGKVLKV</sequence>
<dbReference type="Gene3D" id="1.20.1250.20">
    <property type="entry name" value="MFS general substrate transporter like domains"/>
    <property type="match status" value="2"/>
</dbReference>
<evidence type="ECO:0000256" key="3">
    <source>
        <dbReference type="ARBA" id="ARBA00022989"/>
    </source>
</evidence>
<feature type="transmembrane region" description="Helical" evidence="5">
    <location>
        <begin position="305"/>
        <end position="324"/>
    </location>
</feature>
<dbReference type="CDD" id="cd17393">
    <property type="entry name" value="MFS_MosC_like"/>
    <property type="match status" value="1"/>
</dbReference>
<evidence type="ECO:0000259" key="6">
    <source>
        <dbReference type="PROSITE" id="PS50850"/>
    </source>
</evidence>
<evidence type="ECO:0000313" key="8">
    <source>
        <dbReference type="Proteomes" id="UP000032748"/>
    </source>
</evidence>
<dbReference type="PANTHER" id="PTHR23514">
    <property type="entry name" value="BYPASS OF STOP CODON PROTEIN 6"/>
    <property type="match status" value="1"/>
</dbReference>
<comment type="subcellular location">
    <subcellularLocation>
        <location evidence="1">Membrane</location>
        <topology evidence="1">Multi-pass membrane protein</topology>
    </subcellularLocation>
</comment>
<evidence type="ECO:0000313" key="7">
    <source>
        <dbReference type="EMBL" id="AKA23669.1"/>
    </source>
</evidence>